<accession>A0A916VJR6</accession>
<reference evidence="2" key="1">
    <citation type="journal article" date="2014" name="Int. J. Syst. Evol. Microbiol.">
        <title>Complete genome sequence of Corynebacterium casei LMG S-19264T (=DSM 44701T), isolated from a smear-ripened cheese.</title>
        <authorList>
            <consortium name="US DOE Joint Genome Institute (JGI-PGF)"/>
            <person name="Walter F."/>
            <person name="Albersmeier A."/>
            <person name="Kalinowski J."/>
            <person name="Ruckert C."/>
        </authorList>
    </citation>
    <scope>NUCLEOTIDE SEQUENCE</scope>
    <source>
        <strain evidence="2">CGMCC 1.15425</strain>
    </source>
</reference>
<dbReference type="Proteomes" id="UP000627715">
    <property type="component" value="Unassembled WGS sequence"/>
</dbReference>
<dbReference type="RefSeq" id="WP_068811749.1">
    <property type="nucleotide sequence ID" value="NZ_BMIY01000008.1"/>
</dbReference>
<evidence type="ECO:0000256" key="1">
    <source>
        <dbReference type="SAM" id="SignalP"/>
    </source>
</evidence>
<reference evidence="2" key="2">
    <citation type="submission" date="2020-09" db="EMBL/GenBank/DDBJ databases">
        <authorList>
            <person name="Sun Q."/>
            <person name="Zhou Y."/>
        </authorList>
    </citation>
    <scope>NUCLEOTIDE SEQUENCE</scope>
    <source>
        <strain evidence="2">CGMCC 1.15425</strain>
    </source>
</reference>
<proteinExistence type="predicted"/>
<comment type="caution">
    <text evidence="2">The sequence shown here is derived from an EMBL/GenBank/DDBJ whole genome shotgun (WGS) entry which is preliminary data.</text>
</comment>
<dbReference type="OrthoDB" id="7059566at2"/>
<dbReference type="EMBL" id="BMIY01000008">
    <property type="protein sequence ID" value="GFZ77446.1"/>
    <property type="molecule type" value="Genomic_DNA"/>
</dbReference>
<sequence>MRSFATTSTPQLILSALVLTGAANASAADEATGWIGNDHTSAYTLDAGEFELSGGLSRVDETIDFLDLRDDMLAGNSRLIDNSGDLDGVRGEARLGIWRGLEVFYKRHDFDLTLKTSPTTRANIVDLSNQLSTTQTSWGAKFVLYESEGANNSLGGSSFAIDLRRVESESDDFDGYIESFSVNANSSVSFDPPQRFAMDRLSDEGWQTRLLYSNDLGSNSQFSIWAGYGESEAGSGTSTDIEFDFIADQFLQTFDIEESQYMAGASINLQGIPRLPIQIGYEYIKINKREAVTQSSNSSLIPSFLRGSNIQDSADTNHTAYGTVSWWITPHMYTSLSGKLFKNQFVGIMPHYNNPLSASFSETLYGYVTLSLGLKFTR</sequence>
<keyword evidence="1" id="KW-0732">Signal</keyword>
<evidence type="ECO:0000313" key="2">
    <source>
        <dbReference type="EMBL" id="GFZ77446.1"/>
    </source>
</evidence>
<feature type="chain" id="PRO_5037018736" evidence="1">
    <location>
        <begin position="28"/>
        <end position="378"/>
    </location>
</feature>
<name>A0A916VJR6_9GAMM</name>
<dbReference type="AlphaFoldDB" id="A0A916VJR6"/>
<keyword evidence="3" id="KW-1185">Reference proteome</keyword>
<protein>
    <submittedName>
        <fullName evidence="2">Uncharacterized protein</fullName>
    </submittedName>
</protein>
<evidence type="ECO:0000313" key="3">
    <source>
        <dbReference type="Proteomes" id="UP000627715"/>
    </source>
</evidence>
<gene>
    <name evidence="2" type="ORF">GCM10011403_20590</name>
</gene>
<feature type="signal peptide" evidence="1">
    <location>
        <begin position="1"/>
        <end position="27"/>
    </location>
</feature>
<organism evidence="2 3">
    <name type="scientific">Pseudohongiella nitratireducens</name>
    <dbReference type="NCBI Taxonomy" id="1768907"/>
    <lineage>
        <taxon>Bacteria</taxon>
        <taxon>Pseudomonadati</taxon>
        <taxon>Pseudomonadota</taxon>
        <taxon>Gammaproteobacteria</taxon>
        <taxon>Pseudomonadales</taxon>
        <taxon>Pseudohongiellaceae</taxon>
        <taxon>Pseudohongiella</taxon>
    </lineage>
</organism>